<dbReference type="OrthoDB" id="9793534at2"/>
<dbReference type="Proteomes" id="UP000248214">
    <property type="component" value="Unassembled WGS sequence"/>
</dbReference>
<reference evidence="2 3" key="1">
    <citation type="submission" date="2017-10" db="EMBL/GenBank/DDBJ databases">
        <title>Bacillus sp. nov., a halophilic bacterium isolated from a Keqin Lake.</title>
        <authorList>
            <person name="Wang H."/>
        </authorList>
    </citation>
    <scope>NUCLEOTIDE SEQUENCE [LARGE SCALE GENOMIC DNA]</scope>
    <source>
        <strain evidence="2 3">KQ-12</strain>
    </source>
</reference>
<dbReference type="PANTHER" id="PTHR34801">
    <property type="entry name" value="EXPRESSED PROTEIN"/>
    <property type="match status" value="1"/>
</dbReference>
<dbReference type="InterPro" id="IPR010865">
    <property type="entry name" value="DUF1499"/>
</dbReference>
<evidence type="ECO:0008006" key="4">
    <source>
        <dbReference type="Google" id="ProtNLM"/>
    </source>
</evidence>
<sequence length="135" mass="15561">MVAKNQTQPKHLGIDQGHLAELPSSPNAVSSQTSIDDKRVDPLPFIGEKEESMAAIKYILADYDNAEIKDEKNDYLHVVFTSPTLKFKDDVEFYFDEQHQRVDYRSSSRVGYSDMGVNQKRYEEIKEAYLKRKPS</sequence>
<proteinExistence type="predicted"/>
<gene>
    <name evidence="2" type="ORF">CR194_15770</name>
</gene>
<feature type="region of interest" description="Disordered" evidence="1">
    <location>
        <begin position="1"/>
        <end position="40"/>
    </location>
</feature>
<dbReference type="PANTHER" id="PTHR34801:SF6">
    <property type="entry name" value="SLL1620 PROTEIN"/>
    <property type="match status" value="1"/>
</dbReference>
<organism evidence="2 3">
    <name type="scientific">Salipaludibacillus keqinensis</name>
    <dbReference type="NCBI Taxonomy" id="2045207"/>
    <lineage>
        <taxon>Bacteria</taxon>
        <taxon>Bacillati</taxon>
        <taxon>Bacillota</taxon>
        <taxon>Bacilli</taxon>
        <taxon>Bacillales</taxon>
        <taxon>Bacillaceae</taxon>
    </lineage>
</organism>
<comment type="caution">
    <text evidence="2">The sequence shown here is derived from an EMBL/GenBank/DDBJ whole genome shotgun (WGS) entry which is preliminary data.</text>
</comment>
<dbReference type="Pfam" id="PF07386">
    <property type="entry name" value="DUF1499"/>
    <property type="match status" value="1"/>
</dbReference>
<dbReference type="PIRSF" id="PIRSF026426">
    <property type="entry name" value="DUF1499"/>
    <property type="match status" value="1"/>
</dbReference>
<evidence type="ECO:0000313" key="2">
    <source>
        <dbReference type="EMBL" id="PYZ92449.1"/>
    </source>
</evidence>
<evidence type="ECO:0000313" key="3">
    <source>
        <dbReference type="Proteomes" id="UP000248214"/>
    </source>
</evidence>
<dbReference type="AlphaFoldDB" id="A0A323TB98"/>
<evidence type="ECO:0000256" key="1">
    <source>
        <dbReference type="SAM" id="MobiDB-lite"/>
    </source>
</evidence>
<protein>
    <recommendedName>
        <fullName evidence="4">DUF1499 domain-containing protein</fullName>
    </recommendedName>
</protein>
<keyword evidence="3" id="KW-1185">Reference proteome</keyword>
<feature type="compositionally biased region" description="Polar residues" evidence="1">
    <location>
        <begin position="24"/>
        <end position="34"/>
    </location>
</feature>
<dbReference type="EMBL" id="PDOD01000004">
    <property type="protein sequence ID" value="PYZ92449.1"/>
    <property type="molecule type" value="Genomic_DNA"/>
</dbReference>
<accession>A0A323TB98</accession>
<name>A0A323TB98_9BACI</name>